<comment type="similarity">
    <text evidence="1">Belongs to the NmrA-type oxidoreductase family.</text>
</comment>
<keyword evidence="5" id="KW-1185">Reference proteome</keyword>
<name>A0ABP6ZND1_9ACTN</name>
<dbReference type="Pfam" id="PF05368">
    <property type="entry name" value="NmrA"/>
    <property type="match status" value="1"/>
</dbReference>
<gene>
    <name evidence="4" type="ORF">GCM10022223_31730</name>
</gene>
<sequence>MLEDRPQQTALALREVVEQLRAGAHRHQVDRFIWSSLDDALTLTGGSIAVPHYDAKAAVASSINLQRAEEMMRQVDDGWFTDHVSILTTAPYYENLTSALAPTAGELTSGSEGLRFVLPFGEGHYPMIALSDIGWFAAYMFANWQSWGSRDLAVVGDRLSGADIARTVEQRTGIPAEYQNLPLEVVVAAIPEVGHDLAAMSAFLQERDIATRDRDINGLRAIHPELLAFDQWAATAAWPVPTRTH</sequence>
<evidence type="ECO:0000256" key="1">
    <source>
        <dbReference type="ARBA" id="ARBA00006328"/>
    </source>
</evidence>
<accession>A0ABP6ZND1</accession>
<evidence type="ECO:0000313" key="5">
    <source>
        <dbReference type="Proteomes" id="UP001501074"/>
    </source>
</evidence>
<dbReference type="Proteomes" id="UP001501074">
    <property type="component" value="Unassembled WGS sequence"/>
</dbReference>
<feature type="domain" description="NmrA-like" evidence="3">
    <location>
        <begin position="24"/>
        <end position="206"/>
    </location>
</feature>
<dbReference type="EMBL" id="BAAAZO010000005">
    <property type="protein sequence ID" value="GAA3613255.1"/>
    <property type="molecule type" value="Genomic_DNA"/>
</dbReference>
<evidence type="ECO:0000313" key="4">
    <source>
        <dbReference type="EMBL" id="GAA3613255.1"/>
    </source>
</evidence>
<keyword evidence="2" id="KW-0521">NADP</keyword>
<dbReference type="Gene3D" id="3.40.50.720">
    <property type="entry name" value="NAD(P)-binding Rossmann-like Domain"/>
    <property type="match status" value="1"/>
</dbReference>
<reference evidence="5" key="1">
    <citation type="journal article" date="2019" name="Int. J. Syst. Evol. Microbiol.">
        <title>The Global Catalogue of Microorganisms (GCM) 10K type strain sequencing project: providing services to taxonomists for standard genome sequencing and annotation.</title>
        <authorList>
            <consortium name="The Broad Institute Genomics Platform"/>
            <consortium name="The Broad Institute Genome Sequencing Center for Infectious Disease"/>
            <person name="Wu L."/>
            <person name="Ma J."/>
        </authorList>
    </citation>
    <scope>NUCLEOTIDE SEQUENCE [LARGE SCALE GENOMIC DNA]</scope>
    <source>
        <strain evidence="5">JCM 16902</strain>
    </source>
</reference>
<protein>
    <recommendedName>
        <fullName evidence="3">NmrA-like domain-containing protein</fullName>
    </recommendedName>
</protein>
<proteinExistence type="inferred from homology"/>
<dbReference type="PANTHER" id="PTHR42748:SF7">
    <property type="entry name" value="NMRA LIKE REDOX SENSOR 1-RELATED"/>
    <property type="match status" value="1"/>
</dbReference>
<evidence type="ECO:0000256" key="2">
    <source>
        <dbReference type="ARBA" id="ARBA00022857"/>
    </source>
</evidence>
<dbReference type="PANTHER" id="PTHR42748">
    <property type="entry name" value="NITROGEN METABOLITE REPRESSION PROTEIN NMRA FAMILY MEMBER"/>
    <property type="match status" value="1"/>
</dbReference>
<dbReference type="InterPro" id="IPR051164">
    <property type="entry name" value="NmrA-like_oxidored"/>
</dbReference>
<organism evidence="4 5">
    <name type="scientific">Kineosporia mesophila</name>
    <dbReference type="NCBI Taxonomy" id="566012"/>
    <lineage>
        <taxon>Bacteria</taxon>
        <taxon>Bacillati</taxon>
        <taxon>Actinomycetota</taxon>
        <taxon>Actinomycetes</taxon>
        <taxon>Kineosporiales</taxon>
        <taxon>Kineosporiaceae</taxon>
        <taxon>Kineosporia</taxon>
    </lineage>
</organism>
<dbReference type="SUPFAM" id="SSF51735">
    <property type="entry name" value="NAD(P)-binding Rossmann-fold domains"/>
    <property type="match status" value="1"/>
</dbReference>
<dbReference type="InterPro" id="IPR036291">
    <property type="entry name" value="NAD(P)-bd_dom_sf"/>
</dbReference>
<dbReference type="InterPro" id="IPR008030">
    <property type="entry name" value="NmrA-like"/>
</dbReference>
<evidence type="ECO:0000259" key="3">
    <source>
        <dbReference type="Pfam" id="PF05368"/>
    </source>
</evidence>
<comment type="caution">
    <text evidence="4">The sequence shown here is derived from an EMBL/GenBank/DDBJ whole genome shotgun (WGS) entry which is preliminary data.</text>
</comment>